<dbReference type="OrthoDB" id="8635520at2"/>
<evidence type="ECO:0000313" key="3">
    <source>
        <dbReference type="EMBL" id="TFD85838.1"/>
    </source>
</evidence>
<sequence length="178" mass="19147">MTNSAAEPSDPGPIAPSTEPAASTNSEPFVEWWLAMRHTAALLDRQAEEAVRQATGLNLSLFAVLRTLDTENDCLKQQDIATLLSLTKSTISRLVDAALAERLVEPDPAPHSRRERRIRLTDAGRSSVRAADDAICAVQLQAAAQFTRTELDRTVTATRKLAEVLATTGATLAPKTSA</sequence>
<dbReference type="Proteomes" id="UP000298468">
    <property type="component" value="Unassembled WGS sequence"/>
</dbReference>
<dbReference type="Pfam" id="PF12802">
    <property type="entry name" value="MarR_2"/>
    <property type="match status" value="1"/>
</dbReference>
<keyword evidence="4" id="KW-1185">Reference proteome</keyword>
<dbReference type="PROSITE" id="PS50995">
    <property type="entry name" value="HTH_MARR_2"/>
    <property type="match status" value="1"/>
</dbReference>
<gene>
    <name evidence="3" type="ORF">E3T61_17080</name>
</gene>
<accession>A0A4R9BJT2</accession>
<dbReference type="EMBL" id="SOHM01000034">
    <property type="protein sequence ID" value="TFD85838.1"/>
    <property type="molecule type" value="Genomic_DNA"/>
</dbReference>
<dbReference type="GO" id="GO:0006950">
    <property type="term" value="P:response to stress"/>
    <property type="evidence" value="ECO:0007669"/>
    <property type="project" value="TreeGrafter"/>
</dbReference>
<dbReference type="InterPro" id="IPR000835">
    <property type="entry name" value="HTH_MarR-typ"/>
</dbReference>
<organism evidence="3 4">
    <name type="scientific">Cryobacterium lactosi</name>
    <dbReference type="NCBI Taxonomy" id="1259202"/>
    <lineage>
        <taxon>Bacteria</taxon>
        <taxon>Bacillati</taxon>
        <taxon>Actinomycetota</taxon>
        <taxon>Actinomycetes</taxon>
        <taxon>Micrococcales</taxon>
        <taxon>Microbacteriaceae</taxon>
        <taxon>Cryobacterium</taxon>
    </lineage>
</organism>
<protein>
    <submittedName>
        <fullName evidence="3">MarR family transcriptional regulator</fullName>
    </submittedName>
</protein>
<reference evidence="3 4" key="1">
    <citation type="submission" date="2019-03" db="EMBL/GenBank/DDBJ databases">
        <title>Genomics of glacier-inhabiting Cryobacterium strains.</title>
        <authorList>
            <person name="Liu Q."/>
            <person name="Xin Y.-H."/>
        </authorList>
    </citation>
    <scope>NUCLEOTIDE SEQUENCE [LARGE SCALE GENOMIC DNA]</scope>
    <source>
        <strain evidence="3 4">Sr59</strain>
    </source>
</reference>
<dbReference type="InterPro" id="IPR036388">
    <property type="entry name" value="WH-like_DNA-bd_sf"/>
</dbReference>
<dbReference type="Gene3D" id="1.10.10.10">
    <property type="entry name" value="Winged helix-like DNA-binding domain superfamily/Winged helix DNA-binding domain"/>
    <property type="match status" value="1"/>
</dbReference>
<feature type="region of interest" description="Disordered" evidence="1">
    <location>
        <begin position="1"/>
        <end position="24"/>
    </location>
</feature>
<feature type="domain" description="HTH marR-type" evidence="2">
    <location>
        <begin position="29"/>
        <end position="163"/>
    </location>
</feature>
<dbReference type="PANTHER" id="PTHR33164:SF57">
    <property type="entry name" value="MARR-FAMILY TRANSCRIPTIONAL REGULATOR"/>
    <property type="match status" value="1"/>
</dbReference>
<dbReference type="SUPFAM" id="SSF46785">
    <property type="entry name" value="Winged helix' DNA-binding domain"/>
    <property type="match status" value="1"/>
</dbReference>
<evidence type="ECO:0000313" key="4">
    <source>
        <dbReference type="Proteomes" id="UP000298468"/>
    </source>
</evidence>
<dbReference type="InterPro" id="IPR036390">
    <property type="entry name" value="WH_DNA-bd_sf"/>
</dbReference>
<evidence type="ECO:0000259" key="2">
    <source>
        <dbReference type="PROSITE" id="PS50995"/>
    </source>
</evidence>
<dbReference type="AlphaFoldDB" id="A0A4R9BJT2"/>
<dbReference type="GO" id="GO:0003700">
    <property type="term" value="F:DNA-binding transcription factor activity"/>
    <property type="evidence" value="ECO:0007669"/>
    <property type="project" value="InterPro"/>
</dbReference>
<dbReference type="InterPro" id="IPR039422">
    <property type="entry name" value="MarR/SlyA-like"/>
</dbReference>
<proteinExistence type="predicted"/>
<evidence type="ECO:0000256" key="1">
    <source>
        <dbReference type="SAM" id="MobiDB-lite"/>
    </source>
</evidence>
<name>A0A4R9BJT2_9MICO</name>
<comment type="caution">
    <text evidence="3">The sequence shown here is derived from an EMBL/GenBank/DDBJ whole genome shotgun (WGS) entry which is preliminary data.</text>
</comment>
<dbReference type="PANTHER" id="PTHR33164">
    <property type="entry name" value="TRANSCRIPTIONAL REGULATOR, MARR FAMILY"/>
    <property type="match status" value="1"/>
</dbReference>
<dbReference type="RefSeq" id="WP_134642050.1">
    <property type="nucleotide sequence ID" value="NZ_SOHM01000034.1"/>
</dbReference>
<dbReference type="SMART" id="SM00347">
    <property type="entry name" value="HTH_MARR"/>
    <property type="match status" value="1"/>
</dbReference>